<evidence type="ECO:0000313" key="3">
    <source>
        <dbReference type="EMBL" id="NMO02608.1"/>
    </source>
</evidence>
<dbReference type="PANTHER" id="PTHR43476:SF3">
    <property type="entry name" value="FAD-BINDING MONOOXYGENASE"/>
    <property type="match status" value="1"/>
</dbReference>
<protein>
    <submittedName>
        <fullName evidence="3">Bifunctional 3-(3-hydroxy-phenyl)propionate/3-hydroxycinnamic acid hydroxylase</fullName>
    </submittedName>
</protein>
<dbReference type="Proteomes" id="UP000550729">
    <property type="component" value="Unassembled WGS sequence"/>
</dbReference>
<dbReference type="GO" id="GO:0019622">
    <property type="term" value="P:3-(3-hydroxy)phenylpropionate catabolic process"/>
    <property type="evidence" value="ECO:0007669"/>
    <property type="project" value="TreeGrafter"/>
</dbReference>
<dbReference type="InterPro" id="IPR002938">
    <property type="entry name" value="FAD-bd"/>
</dbReference>
<accession>A0A848L4R9</accession>
<dbReference type="Gene3D" id="3.50.50.60">
    <property type="entry name" value="FAD/NAD(P)-binding domain"/>
    <property type="match status" value="1"/>
</dbReference>
<comment type="caution">
    <text evidence="3">The sequence shown here is derived from an EMBL/GenBank/DDBJ whole genome shotgun (WGS) entry which is preliminary data.</text>
</comment>
<dbReference type="NCBIfam" id="NF004829">
    <property type="entry name" value="PRK06183.1-3"/>
    <property type="match status" value="1"/>
</dbReference>
<dbReference type="InterPro" id="IPR050631">
    <property type="entry name" value="PheA/TfdB_FAD_monoxygenase"/>
</dbReference>
<dbReference type="PANTHER" id="PTHR43476">
    <property type="entry name" value="3-(3-HYDROXY-PHENYL)PROPIONATE/3-HYDROXYCINNAMIC ACID HYDROXYLASE"/>
    <property type="match status" value="1"/>
</dbReference>
<dbReference type="EMBL" id="JABBNB010000015">
    <property type="protein sequence ID" value="NMO02608.1"/>
    <property type="molecule type" value="Genomic_DNA"/>
</dbReference>
<sequence>MNTSHAPSRRMTTEVLIVGFGPVGKLLAIKLGRQGHTVIVIDRNAAAYPLPRAVTHCSDFARILQSVGLAPDTIGHITEPYDDMYSWRNGDGQTLVEVDWSGRGESGWYNTYFFNQPALEDALDAIVADLDNVRVMRGWEAISLTQRTQDATVGVRTATGEQVSVTADWVVGADGANSKIRSLAGIDWHDDGYFFDWLVVDVKPRAGMEFPHIAVQNCDTRRPSTMVPGGPGRRRWEFMRLPHESKEELNRADKAWELLAPYGLSAANAQLERHSVYTFQSCWATEWRRRRVVIAGDAAHLMPPFAGQGLGAGVRDVMNLSWKLDAVLRGQADDTLIDTYGAERVHHAVAFVKFSTSLGQVICITDPAEAAERDTRMIAQWAAGMKPPAPPRPGLGAGVHVGSAGGALARQGRVRVDGGHDVVLFDDAFGGPGAVITRTSTTLATVSVDAREALSDLGITLVALSGPSGVDSIVDDVDGTYHRWLDELGADTIVIRPDFHLYGSSAAAGTADLIDGFLSRVGSRSASAAHAG</sequence>
<dbReference type="AlphaFoldDB" id="A0A848L4R9"/>
<evidence type="ECO:0000259" key="2">
    <source>
        <dbReference type="Pfam" id="PF01494"/>
    </source>
</evidence>
<dbReference type="InterPro" id="IPR036188">
    <property type="entry name" value="FAD/NAD-bd_sf"/>
</dbReference>
<dbReference type="SUPFAM" id="SSF51905">
    <property type="entry name" value="FAD/NAD(P)-binding domain"/>
    <property type="match status" value="1"/>
</dbReference>
<proteinExistence type="predicted"/>
<dbReference type="GO" id="GO:0008688">
    <property type="term" value="F:3-(3-hydroxyphenyl)propionate hydroxylase activity"/>
    <property type="evidence" value="ECO:0007669"/>
    <property type="project" value="TreeGrafter"/>
</dbReference>
<dbReference type="Gene3D" id="3.30.70.2450">
    <property type="match status" value="1"/>
</dbReference>
<dbReference type="PRINTS" id="PR00420">
    <property type="entry name" value="RNGMNOXGNASE"/>
</dbReference>
<gene>
    <name evidence="3" type="ORF">HH308_15450</name>
</gene>
<dbReference type="GO" id="GO:0071949">
    <property type="term" value="F:FAD binding"/>
    <property type="evidence" value="ECO:0007669"/>
    <property type="project" value="InterPro"/>
</dbReference>
<feature type="domain" description="FAD-binding" evidence="2">
    <location>
        <begin position="13"/>
        <end position="355"/>
    </location>
</feature>
<name>A0A848L4R9_9ACTN</name>
<dbReference type="Pfam" id="PF01494">
    <property type="entry name" value="FAD_binding_3"/>
    <property type="match status" value="1"/>
</dbReference>
<organism evidence="3 4">
    <name type="scientific">Gordonia asplenii</name>
    <dbReference type="NCBI Taxonomy" id="2725283"/>
    <lineage>
        <taxon>Bacteria</taxon>
        <taxon>Bacillati</taxon>
        <taxon>Actinomycetota</taxon>
        <taxon>Actinomycetes</taxon>
        <taxon>Mycobacteriales</taxon>
        <taxon>Gordoniaceae</taxon>
        <taxon>Gordonia</taxon>
    </lineage>
</organism>
<keyword evidence="1" id="KW-0560">Oxidoreductase</keyword>
<keyword evidence="4" id="KW-1185">Reference proteome</keyword>
<reference evidence="3 4" key="1">
    <citation type="submission" date="2020-04" db="EMBL/GenBank/DDBJ databases">
        <title>Gordonia sp. nov. TBRC 11910.</title>
        <authorList>
            <person name="Suriyachadkun C."/>
        </authorList>
    </citation>
    <scope>NUCLEOTIDE SEQUENCE [LARGE SCALE GENOMIC DNA]</scope>
    <source>
        <strain evidence="3 4">TBRC 11910</strain>
    </source>
</reference>
<evidence type="ECO:0000256" key="1">
    <source>
        <dbReference type="ARBA" id="ARBA00023002"/>
    </source>
</evidence>
<evidence type="ECO:0000313" key="4">
    <source>
        <dbReference type="Proteomes" id="UP000550729"/>
    </source>
</evidence>